<gene>
    <name evidence="1" type="ORF">DES49_0057</name>
</gene>
<protein>
    <submittedName>
        <fullName evidence="1">Type VI secretion system protein ImpM</fullName>
    </submittedName>
</protein>
<evidence type="ECO:0000313" key="1">
    <source>
        <dbReference type="EMBL" id="TDT43958.1"/>
    </source>
</evidence>
<dbReference type="Proteomes" id="UP000295830">
    <property type="component" value="Unassembled WGS sequence"/>
</dbReference>
<sequence length="223" mass="25151">MAWGYMGKVPNRGDFITHNVPPQARDLLLEWCQATLAVSREQLGDNWLEAYLTSPIWHFAASPGAFMESGLIGTMIPSVDRVGRHFPFLVLAEYNGSALEAWRQPDWFSAMEDCVLAVLDDGWDEATWYQRLGAIEIPEAQGPRLKWPSEEGNMMLPGEAREDDWLHALLSRRQGLALWWTQGSAYVESATLLTDGLPRVGQFAAMMVGQWENHGWQQGVMTE</sequence>
<name>A0A4V3EQY5_9GAMM</name>
<dbReference type="PIRSF" id="PIRSF029287">
    <property type="entry name" value="UCP029287"/>
    <property type="match status" value="1"/>
</dbReference>
<organism evidence="1 2">
    <name type="scientific">Halospina denitrificans</name>
    <dbReference type="NCBI Taxonomy" id="332522"/>
    <lineage>
        <taxon>Bacteria</taxon>
        <taxon>Pseudomonadati</taxon>
        <taxon>Pseudomonadota</taxon>
        <taxon>Gammaproteobacteria</taxon>
        <taxon>Halospina</taxon>
    </lineage>
</organism>
<accession>A0A4V3EQY5</accession>
<dbReference type="EMBL" id="SOAX01000001">
    <property type="protein sequence ID" value="TDT43958.1"/>
    <property type="molecule type" value="Genomic_DNA"/>
</dbReference>
<dbReference type="OrthoDB" id="9801841at2"/>
<dbReference type="RefSeq" id="WP_133734396.1">
    <property type="nucleotide sequence ID" value="NZ_SOAX01000001.1"/>
</dbReference>
<evidence type="ECO:0000313" key="2">
    <source>
        <dbReference type="Proteomes" id="UP000295830"/>
    </source>
</evidence>
<dbReference type="Pfam" id="PF09867">
    <property type="entry name" value="TagF_N"/>
    <property type="match status" value="1"/>
</dbReference>
<keyword evidence="2" id="KW-1185">Reference proteome</keyword>
<dbReference type="Gene3D" id="3.40.1730.10">
    <property type="entry name" value="pa0076 domain"/>
    <property type="match status" value="1"/>
</dbReference>
<reference evidence="1 2" key="1">
    <citation type="submission" date="2019-03" db="EMBL/GenBank/DDBJ databases">
        <title>Genomic Encyclopedia of Type Strains, Phase IV (KMG-IV): sequencing the most valuable type-strain genomes for metagenomic binning, comparative biology and taxonomic classification.</title>
        <authorList>
            <person name="Goeker M."/>
        </authorList>
    </citation>
    <scope>NUCLEOTIDE SEQUENCE [LARGE SCALE GENOMIC DNA]</scope>
    <source>
        <strain evidence="1 2">DSM 15505</strain>
    </source>
</reference>
<dbReference type="InterPro" id="IPR017748">
    <property type="entry name" value="TagF"/>
</dbReference>
<proteinExistence type="predicted"/>
<dbReference type="InterPro" id="IPR038225">
    <property type="entry name" value="TagF_sf"/>
</dbReference>
<comment type="caution">
    <text evidence="1">The sequence shown here is derived from an EMBL/GenBank/DDBJ whole genome shotgun (WGS) entry which is preliminary data.</text>
</comment>
<dbReference type="AlphaFoldDB" id="A0A4V3EQY5"/>
<dbReference type="NCBIfam" id="TIGR03373">
    <property type="entry name" value="VI_minor_4"/>
    <property type="match status" value="1"/>
</dbReference>